<proteinExistence type="predicted"/>
<name>A0A7W6WAI9_9PROT</name>
<dbReference type="RefSeq" id="WP_184045089.1">
    <property type="nucleotide sequence ID" value="NZ_JACIGK010000014.1"/>
</dbReference>
<dbReference type="AlphaFoldDB" id="A0A7W6WAI9"/>
<feature type="signal peptide" evidence="1">
    <location>
        <begin position="1"/>
        <end position="21"/>
    </location>
</feature>
<evidence type="ECO:0000256" key="1">
    <source>
        <dbReference type="SAM" id="SignalP"/>
    </source>
</evidence>
<sequence>MRNLKWVALLAGLCVSSTAVAAQGNESCNVVGVYGTIALMVCPGARTDADFIAAGQEACDSIAVRNVCNAWIWSDDRKAARVLPMEGHQLDSVTALWIHRQGQLKVCARDGCYAGQKKR</sequence>
<accession>A0A7W6WAI9</accession>
<keyword evidence="3" id="KW-1185">Reference proteome</keyword>
<evidence type="ECO:0008006" key="4">
    <source>
        <dbReference type="Google" id="ProtNLM"/>
    </source>
</evidence>
<protein>
    <recommendedName>
        <fullName evidence="4">DUF4189 domain-containing protein</fullName>
    </recommendedName>
</protein>
<comment type="caution">
    <text evidence="2">The sequence shown here is derived from an EMBL/GenBank/DDBJ whole genome shotgun (WGS) entry which is preliminary data.</text>
</comment>
<dbReference type="Proteomes" id="UP000554286">
    <property type="component" value="Unassembled WGS sequence"/>
</dbReference>
<feature type="chain" id="PRO_5031473166" description="DUF4189 domain-containing protein" evidence="1">
    <location>
        <begin position="22"/>
        <end position="119"/>
    </location>
</feature>
<gene>
    <name evidence="2" type="ORF">GGD89_002184</name>
</gene>
<evidence type="ECO:0000313" key="3">
    <source>
        <dbReference type="Proteomes" id="UP000554286"/>
    </source>
</evidence>
<evidence type="ECO:0000313" key="2">
    <source>
        <dbReference type="EMBL" id="MBB4266552.1"/>
    </source>
</evidence>
<reference evidence="2 3" key="1">
    <citation type="submission" date="2020-08" db="EMBL/GenBank/DDBJ databases">
        <title>Genome sequencing of Purple Non-Sulfur Bacteria from various extreme environments.</title>
        <authorList>
            <person name="Mayer M."/>
        </authorList>
    </citation>
    <scope>NUCLEOTIDE SEQUENCE [LARGE SCALE GENOMIC DNA]</scope>
    <source>
        <strain evidence="2 3">JA131</strain>
    </source>
</reference>
<dbReference type="EMBL" id="JACIGK010000014">
    <property type="protein sequence ID" value="MBB4266552.1"/>
    <property type="molecule type" value="Genomic_DNA"/>
</dbReference>
<organism evidence="2 3">
    <name type="scientific">Roseospira visakhapatnamensis</name>
    <dbReference type="NCBI Taxonomy" id="390880"/>
    <lineage>
        <taxon>Bacteria</taxon>
        <taxon>Pseudomonadati</taxon>
        <taxon>Pseudomonadota</taxon>
        <taxon>Alphaproteobacteria</taxon>
        <taxon>Rhodospirillales</taxon>
        <taxon>Rhodospirillaceae</taxon>
        <taxon>Roseospira</taxon>
    </lineage>
</organism>
<keyword evidence="1" id="KW-0732">Signal</keyword>